<feature type="region of interest" description="Disordered" evidence="1">
    <location>
        <begin position="751"/>
        <end position="848"/>
    </location>
</feature>
<dbReference type="AlphaFoldDB" id="A0A9N9TCM9"/>
<feature type="region of interest" description="Disordered" evidence="1">
    <location>
        <begin position="142"/>
        <end position="167"/>
    </location>
</feature>
<dbReference type="OrthoDB" id="10033706at2759"/>
<feature type="region of interest" description="Disordered" evidence="1">
    <location>
        <begin position="409"/>
        <end position="534"/>
    </location>
</feature>
<evidence type="ECO:0000313" key="3">
    <source>
        <dbReference type="Proteomes" id="UP001153709"/>
    </source>
</evidence>
<protein>
    <submittedName>
        <fullName evidence="2">Uncharacterized protein</fullName>
    </submittedName>
</protein>
<organism evidence="2 3">
    <name type="scientific">Diabrotica balteata</name>
    <name type="common">Banded cucumber beetle</name>
    <dbReference type="NCBI Taxonomy" id="107213"/>
    <lineage>
        <taxon>Eukaryota</taxon>
        <taxon>Metazoa</taxon>
        <taxon>Ecdysozoa</taxon>
        <taxon>Arthropoda</taxon>
        <taxon>Hexapoda</taxon>
        <taxon>Insecta</taxon>
        <taxon>Pterygota</taxon>
        <taxon>Neoptera</taxon>
        <taxon>Endopterygota</taxon>
        <taxon>Coleoptera</taxon>
        <taxon>Polyphaga</taxon>
        <taxon>Cucujiformia</taxon>
        <taxon>Chrysomeloidea</taxon>
        <taxon>Chrysomelidae</taxon>
        <taxon>Galerucinae</taxon>
        <taxon>Diabroticina</taxon>
        <taxon>Diabroticites</taxon>
        <taxon>Diabrotica</taxon>
    </lineage>
</organism>
<feature type="compositionally biased region" description="Basic and acidic residues" evidence="1">
    <location>
        <begin position="142"/>
        <end position="157"/>
    </location>
</feature>
<gene>
    <name evidence="2" type="ORF">DIABBA_LOCUS13330</name>
</gene>
<sequence length="982" mass="109801">MQSHIVKGFSKCGLYPFNPDSVDYTLSGVSEKTLTVNDFEAARRVIESISNNLIKYGVNVDVVIIEIKFQKSLLKKDSNTIIQPYTAPTTSADQAVNISVGSIVPMDHVTLLPVDIIEFEEGDAKDNKGQTKKEIDRYKENEGVNKEENDNEHKKINQQESWTETGKERYTKKKEEILGLVKQTDMNTAVILHGKLHDITNLDSRDKNAQNKETNKDLMGKTKEVTEDNEKDEALTPDPFQKHLIFPEVSFKRKKHIIYCEICKSDVDISNSGRSNIKAHLGKKKHTLVANAVTRSNKLHSFFKSASVSSENFIIAAKEGTFAYHTIRHMHSFRSLDCTSKLISNLFESKFCSARTKSEAIVKNILARESQLRLEVESAEKQPAYMSSMNRARKLVSLALDQHQQTILDESTGELKTKFGSKDSSDESGCNDPEPTGFSDSSSEYAPNDISLHSATSDDSSTKEELYPVTGDLSVVGTSDGRQKKRPKKGQGDPSKWKRAKNALSRLKGESYLGFQKNSDSKHQESSMANGDYEQEQRRLQTLWDELLSDEDDKISEFEDIYLSDEYVPDSSDATCSDEEIPTKLAKKFETTEAINVERELAPSTRIASRNKQPSSTDKEVLEILSKAGQKLDSITTSDTFDTYRKHIADRLRQMKPGQVKFVQKLISDVLFEGEMESLNGNCKLKVTRQGEIQSLPSFVGESYPPHYGQTISPQFLQPQQQVAHQPLMEQLAHLPGIKGVPQPVPVLTETERPVTTSSLVDYIPTACSTPRRTASEKDQEEPSSTDSNLEEANEMVDDPGNSNPIPEPQNQSQNINQNIGNSSDCHLQTTPDYQPKKKFKTRSKSQQIASTARELKNLSETILRSDPTNDSEWDIYGKSVAAQIKCLSPAQALTAQMEINNILTKCRFNDLYCNSTGSGRVLTVSTMCHPSNSSGSSHVYVASPELEEDTSQNIIITEESLTSEENTFSEVSNTFGYKQDD</sequence>
<keyword evidence="3" id="KW-1185">Reference proteome</keyword>
<evidence type="ECO:0000256" key="1">
    <source>
        <dbReference type="SAM" id="MobiDB-lite"/>
    </source>
</evidence>
<feature type="compositionally biased region" description="Acidic residues" evidence="1">
    <location>
        <begin position="779"/>
        <end position="798"/>
    </location>
</feature>
<accession>A0A9N9TCM9</accession>
<feature type="compositionally biased region" description="Low complexity" evidence="1">
    <location>
        <begin position="802"/>
        <end position="824"/>
    </location>
</feature>
<proteinExistence type="predicted"/>
<feature type="region of interest" description="Disordered" evidence="1">
    <location>
        <begin position="205"/>
        <end position="234"/>
    </location>
</feature>
<dbReference type="Proteomes" id="UP001153709">
    <property type="component" value="Chromosome 9"/>
</dbReference>
<evidence type="ECO:0000313" key="2">
    <source>
        <dbReference type="EMBL" id="CAG9840706.1"/>
    </source>
</evidence>
<dbReference type="EMBL" id="OU898284">
    <property type="protein sequence ID" value="CAG9840706.1"/>
    <property type="molecule type" value="Genomic_DNA"/>
</dbReference>
<name>A0A9N9TCM9_DIABA</name>
<reference evidence="2" key="1">
    <citation type="submission" date="2022-01" db="EMBL/GenBank/DDBJ databases">
        <authorList>
            <person name="King R."/>
        </authorList>
    </citation>
    <scope>NUCLEOTIDE SEQUENCE</scope>
</reference>
<feature type="compositionally biased region" description="Basic and acidic residues" evidence="1">
    <location>
        <begin position="413"/>
        <end position="425"/>
    </location>
</feature>
<feature type="compositionally biased region" description="Polar residues" evidence="1">
    <location>
        <begin position="438"/>
        <end position="459"/>
    </location>
</feature>